<accession>A0A0K6G4G5</accession>
<dbReference type="GO" id="GO:0008263">
    <property type="term" value="F:pyrimidine-specific mismatch base pair DNA N-glycosylase activity"/>
    <property type="evidence" value="ECO:0007669"/>
    <property type="project" value="TreeGrafter"/>
</dbReference>
<dbReference type="InterPro" id="IPR036895">
    <property type="entry name" value="Uracil-DNA_glycosylase-like_sf"/>
</dbReference>
<evidence type="ECO:0000256" key="1">
    <source>
        <dbReference type="ARBA" id="ARBA00022763"/>
    </source>
</evidence>
<keyword evidence="1" id="KW-0227">DNA damage</keyword>
<evidence type="ECO:0000256" key="3">
    <source>
        <dbReference type="ARBA" id="ARBA00023204"/>
    </source>
</evidence>
<keyword evidence="5" id="KW-0812">Transmembrane</keyword>
<dbReference type="PANTHER" id="PTHR12159:SF9">
    <property type="entry name" value="G_T MISMATCH-SPECIFIC THYMINE DNA GLYCOSYLASE"/>
    <property type="match status" value="1"/>
</dbReference>
<dbReference type="InterPro" id="IPR015637">
    <property type="entry name" value="MUG/TDG"/>
</dbReference>
<dbReference type="GO" id="GO:0006285">
    <property type="term" value="P:base-excision repair, AP site formation"/>
    <property type="evidence" value="ECO:0007669"/>
    <property type="project" value="InterPro"/>
</dbReference>
<dbReference type="InterPro" id="IPR003163">
    <property type="entry name" value="Tscrpt_reg_HTH_APSES-type"/>
</dbReference>
<feature type="compositionally biased region" description="Polar residues" evidence="4">
    <location>
        <begin position="535"/>
        <end position="567"/>
    </location>
</feature>
<feature type="region of interest" description="Disordered" evidence="4">
    <location>
        <begin position="64"/>
        <end position="109"/>
    </location>
</feature>
<feature type="compositionally biased region" description="Basic and acidic residues" evidence="4">
    <location>
        <begin position="635"/>
        <end position="649"/>
    </location>
</feature>
<evidence type="ECO:0000256" key="2">
    <source>
        <dbReference type="ARBA" id="ARBA00022801"/>
    </source>
</evidence>
<reference evidence="7 8" key="1">
    <citation type="submission" date="2015-07" db="EMBL/GenBank/DDBJ databases">
        <authorList>
            <person name="Noorani M."/>
        </authorList>
    </citation>
    <scope>NUCLEOTIDE SEQUENCE [LARGE SCALE GENOMIC DNA]</scope>
    <source>
        <strain evidence="7">BBA 69670</strain>
    </source>
</reference>
<dbReference type="SUPFAM" id="SSF54616">
    <property type="entry name" value="DNA-binding domain of Mlu1-box binding protein MBP1"/>
    <property type="match status" value="1"/>
</dbReference>
<feature type="region of interest" description="Disordered" evidence="4">
    <location>
        <begin position="527"/>
        <end position="620"/>
    </location>
</feature>
<dbReference type="CDD" id="cd10028">
    <property type="entry name" value="UDG-F2_TDG_MUG"/>
    <property type="match status" value="1"/>
</dbReference>
<dbReference type="InterPro" id="IPR005122">
    <property type="entry name" value="Uracil-DNA_glycosylase-like"/>
</dbReference>
<dbReference type="GO" id="GO:0004844">
    <property type="term" value="F:uracil DNA N-glycosylase activity"/>
    <property type="evidence" value="ECO:0007669"/>
    <property type="project" value="TreeGrafter"/>
</dbReference>
<dbReference type="PANTHER" id="PTHR12159">
    <property type="entry name" value="G/T AND G/U MISMATCH-SPECIFIC DNA GLYCOSYLASE"/>
    <property type="match status" value="1"/>
</dbReference>
<feature type="domain" description="HTH APSES-type" evidence="6">
    <location>
        <begin position="420"/>
        <end position="530"/>
    </location>
</feature>
<keyword evidence="5" id="KW-1133">Transmembrane helix</keyword>
<evidence type="ECO:0000256" key="5">
    <source>
        <dbReference type="SAM" id="Phobius"/>
    </source>
</evidence>
<dbReference type="SUPFAM" id="SSF52141">
    <property type="entry name" value="Uracil-DNA glycosylase-like"/>
    <property type="match status" value="1"/>
</dbReference>
<name>A0A0K6G4G5_9AGAM</name>
<dbReference type="Pfam" id="PF03167">
    <property type="entry name" value="UDG"/>
    <property type="match status" value="1"/>
</dbReference>
<keyword evidence="8" id="KW-1185">Reference proteome</keyword>
<organism evidence="7 8">
    <name type="scientific">Rhizoctonia solani</name>
    <dbReference type="NCBI Taxonomy" id="456999"/>
    <lineage>
        <taxon>Eukaryota</taxon>
        <taxon>Fungi</taxon>
        <taxon>Dikarya</taxon>
        <taxon>Basidiomycota</taxon>
        <taxon>Agaricomycotina</taxon>
        <taxon>Agaricomycetes</taxon>
        <taxon>Cantharellales</taxon>
        <taxon>Ceratobasidiaceae</taxon>
        <taxon>Rhizoctonia</taxon>
    </lineage>
</organism>
<protein>
    <submittedName>
        <fullName evidence="7">G/T mismatch-specific thymine DNA glycosylase</fullName>
    </submittedName>
</protein>
<dbReference type="Gene3D" id="3.40.470.10">
    <property type="entry name" value="Uracil-DNA glycosylase-like domain"/>
    <property type="match status" value="1"/>
</dbReference>
<dbReference type="EMBL" id="CYGV01001378">
    <property type="protein sequence ID" value="CUA73386.1"/>
    <property type="molecule type" value="Genomic_DNA"/>
</dbReference>
<evidence type="ECO:0000313" key="8">
    <source>
        <dbReference type="Proteomes" id="UP000044841"/>
    </source>
</evidence>
<feature type="transmembrane region" description="Helical" evidence="5">
    <location>
        <begin position="708"/>
        <end position="729"/>
    </location>
</feature>
<gene>
    <name evidence="7" type="ORF">RSOLAG22IIIB_05276</name>
</gene>
<feature type="region of interest" description="Disordered" evidence="4">
    <location>
        <begin position="635"/>
        <end position="659"/>
    </location>
</feature>
<feature type="region of interest" description="Disordered" evidence="4">
    <location>
        <begin position="29"/>
        <end position="48"/>
    </location>
</feature>
<dbReference type="PROSITE" id="PS51299">
    <property type="entry name" value="HTH_APSES"/>
    <property type="match status" value="1"/>
</dbReference>
<feature type="compositionally biased region" description="Low complexity" evidence="4">
    <location>
        <begin position="650"/>
        <end position="659"/>
    </location>
</feature>
<dbReference type="Proteomes" id="UP000044841">
    <property type="component" value="Unassembled WGS sequence"/>
</dbReference>
<dbReference type="InterPro" id="IPR036887">
    <property type="entry name" value="HTH_APSES_sf"/>
</dbReference>
<keyword evidence="2" id="KW-0378">Hydrolase</keyword>
<evidence type="ECO:0000256" key="4">
    <source>
        <dbReference type="SAM" id="MobiDB-lite"/>
    </source>
</evidence>
<dbReference type="Gene3D" id="3.10.260.10">
    <property type="entry name" value="Transcription regulator HTH, APSES-type DNA-binding domain"/>
    <property type="match status" value="1"/>
</dbReference>
<evidence type="ECO:0000259" key="6">
    <source>
        <dbReference type="PROSITE" id="PS51299"/>
    </source>
</evidence>
<feature type="compositionally biased region" description="Low complexity" evidence="4">
    <location>
        <begin position="577"/>
        <end position="589"/>
    </location>
</feature>
<proteinExistence type="predicted"/>
<evidence type="ECO:0000313" key="7">
    <source>
        <dbReference type="EMBL" id="CUA73386.1"/>
    </source>
</evidence>
<dbReference type="AlphaFoldDB" id="A0A0K6G4G5"/>
<dbReference type="GO" id="GO:0003677">
    <property type="term" value="F:DNA binding"/>
    <property type="evidence" value="ECO:0007669"/>
    <property type="project" value="InterPro"/>
</dbReference>
<keyword evidence="3" id="KW-0234">DNA repair</keyword>
<sequence>MNIKHEVSPVRVISKYFTARGAGEVDQPRLDNREEGVSELASRSGVEESRANLGTKLICCGDPLTTANESDEHEPQSVSKKTRRTVARAGDSGEGSVAKQPKPKKRRLKRGYAPPEVYAHLNYVQDCLDYNLNILFCGINPGQKSAGQGHHFANPLNGFWRCLHQGGLTDVLIPPSEDHTLPERFRLGITNLVDRPSAEMTELSLAERRAAVPGFLQKVHKWRPKIVCMVGKGIWEDVFTYVSKASKGKGESDGIQVEACPGQSGLRSWADLKAGFEFDIQPICLLHGPHKEEAKSKNGGQSMALDTENGRTWFFVVPSTSSRVLTHQLPDKIILFQLLKKRWEELRTGPKCHPSFEHTDHPFALNHLQIPAFNMNSPTKFAPKTVAPRPPLPSHAFNPLIASMDKAEPTPVKFQVITREGQDIIVGRVKIPTPNGNHAFILRRFDTGAISLSTMFRAAFPSAGDDAEKIDSNWVKTNYDLTGANGGGKLRLAGTWVPPALAVHLASSYSLAHVIYPLAEAQPDATASYRKSSRHTTNGPVNTNMGALSTPLKTNRGGNVTDSPSTHPTKRTKRESASPARPRVAPASPLKQSALPSMKEESPAPQEDPETEPEVPGPNMEEDIAESKALIARLQREKEEAEAKARELASELAATETEPAAPVVTGAKRGREEATPPPTLNLDRQVVDTSDRQVVRSRAAQQANRRSAMWGAVAFAVGLGVTSVLPNLFF</sequence>
<keyword evidence="5" id="KW-0472">Membrane</keyword>